<dbReference type="PANTHER" id="PTHR33109:SF7">
    <property type="entry name" value="EPIDERMAL PATTERNING FACTOR-LIKE PROTEIN 2"/>
    <property type="match status" value="1"/>
</dbReference>
<dbReference type="OrthoDB" id="614712at2759"/>
<comment type="caution">
    <text evidence="9">The sequence shown here is derived from an EMBL/GenBank/DDBJ whole genome shotgun (WGS) entry which is preliminary data.</text>
</comment>
<evidence type="ECO:0000256" key="2">
    <source>
        <dbReference type="ARBA" id="ARBA00008127"/>
    </source>
</evidence>
<name>A0A834TY90_9FABA</name>
<organism evidence="9 10">
    <name type="scientific">Senna tora</name>
    <dbReference type="NCBI Taxonomy" id="362788"/>
    <lineage>
        <taxon>Eukaryota</taxon>
        <taxon>Viridiplantae</taxon>
        <taxon>Streptophyta</taxon>
        <taxon>Embryophyta</taxon>
        <taxon>Tracheophyta</taxon>
        <taxon>Spermatophyta</taxon>
        <taxon>Magnoliopsida</taxon>
        <taxon>eudicotyledons</taxon>
        <taxon>Gunneridae</taxon>
        <taxon>Pentapetalae</taxon>
        <taxon>rosids</taxon>
        <taxon>fabids</taxon>
        <taxon>Fabales</taxon>
        <taxon>Fabaceae</taxon>
        <taxon>Caesalpinioideae</taxon>
        <taxon>Cassia clade</taxon>
        <taxon>Senna</taxon>
    </lineage>
</organism>
<gene>
    <name evidence="9" type="ORF">G2W53_019745</name>
</gene>
<keyword evidence="8" id="KW-0812">Transmembrane</keyword>
<keyword evidence="5" id="KW-0732">Signal</keyword>
<evidence type="ECO:0000256" key="5">
    <source>
        <dbReference type="ARBA" id="ARBA00022729"/>
    </source>
</evidence>
<comment type="similarity">
    <text evidence="2 7">Belongs to the plant cysteine rich small secretory peptide family. Epidermal patterning factor subfamily.</text>
</comment>
<evidence type="ECO:0000313" key="10">
    <source>
        <dbReference type="Proteomes" id="UP000634136"/>
    </source>
</evidence>
<evidence type="ECO:0000256" key="8">
    <source>
        <dbReference type="SAM" id="Phobius"/>
    </source>
</evidence>
<comment type="subcellular location">
    <subcellularLocation>
        <location evidence="1 7">Secreted</location>
    </subcellularLocation>
</comment>
<dbReference type="GO" id="GO:0010052">
    <property type="term" value="P:guard cell differentiation"/>
    <property type="evidence" value="ECO:0007669"/>
    <property type="project" value="UniProtKB-UniRule"/>
</dbReference>
<dbReference type="PANTHER" id="PTHR33109">
    <property type="entry name" value="EPIDERMAL PATTERNING FACTOR-LIKE PROTEIN 4"/>
    <property type="match status" value="1"/>
</dbReference>
<accession>A0A834TY90</accession>
<keyword evidence="6" id="KW-1015">Disulfide bond</keyword>
<dbReference type="InterPro" id="IPR039455">
    <property type="entry name" value="EPFL"/>
</dbReference>
<keyword evidence="8" id="KW-1133">Transmembrane helix</keyword>
<dbReference type="Proteomes" id="UP000634136">
    <property type="component" value="Unassembled WGS sequence"/>
</dbReference>
<evidence type="ECO:0000256" key="4">
    <source>
        <dbReference type="ARBA" id="ARBA00022525"/>
    </source>
</evidence>
<comment type="function">
    <text evidence="7">Controls stomatal patterning.</text>
</comment>
<evidence type="ECO:0000256" key="1">
    <source>
        <dbReference type="ARBA" id="ARBA00004613"/>
    </source>
</evidence>
<sequence length="128" mass="14355">MGHDHLVIYGHRLSFMSISVLFLIMSSWIQQGSVTEGRKDLKKSGVEQVGIDKMMVRAQIGSRPPRCERRCSWCGHCEAVQVPTNPQVQNGNINSSTLSTIAYARGDDNSNYKPMSWKCKCGNHIFNP</sequence>
<evidence type="ECO:0000256" key="7">
    <source>
        <dbReference type="RuleBase" id="RU367102"/>
    </source>
</evidence>
<keyword evidence="10" id="KW-1185">Reference proteome</keyword>
<keyword evidence="3 7" id="KW-0217">Developmental protein</keyword>
<proteinExistence type="inferred from homology"/>
<dbReference type="Pfam" id="PF17181">
    <property type="entry name" value="EPF"/>
    <property type="match status" value="1"/>
</dbReference>
<dbReference type="AlphaFoldDB" id="A0A834TY90"/>
<dbReference type="EMBL" id="JAAIUW010000006">
    <property type="protein sequence ID" value="KAF7828581.1"/>
    <property type="molecule type" value="Genomic_DNA"/>
</dbReference>
<evidence type="ECO:0000256" key="3">
    <source>
        <dbReference type="ARBA" id="ARBA00022473"/>
    </source>
</evidence>
<evidence type="ECO:0000313" key="9">
    <source>
        <dbReference type="EMBL" id="KAF7828581.1"/>
    </source>
</evidence>
<protein>
    <recommendedName>
        <fullName evidence="7">Epidermal patterning factor-like protein</fullName>
    </recommendedName>
</protein>
<keyword evidence="8" id="KW-0472">Membrane</keyword>
<reference evidence="9" key="1">
    <citation type="submission" date="2020-09" db="EMBL/GenBank/DDBJ databases">
        <title>Genome-Enabled Discovery of Anthraquinone Biosynthesis in Senna tora.</title>
        <authorList>
            <person name="Kang S.-H."/>
            <person name="Pandey R.P."/>
            <person name="Lee C.-M."/>
            <person name="Sim J.-S."/>
            <person name="Jeong J.-T."/>
            <person name="Choi B.-S."/>
            <person name="Jung M."/>
            <person name="Ginzburg D."/>
            <person name="Zhao K."/>
            <person name="Won S.Y."/>
            <person name="Oh T.-J."/>
            <person name="Yu Y."/>
            <person name="Kim N.-H."/>
            <person name="Lee O.R."/>
            <person name="Lee T.-H."/>
            <person name="Bashyal P."/>
            <person name="Kim T.-S."/>
            <person name="Lee W.-H."/>
            <person name="Kawkins C."/>
            <person name="Kim C.-K."/>
            <person name="Kim J.S."/>
            <person name="Ahn B.O."/>
            <person name="Rhee S.Y."/>
            <person name="Sohng J.K."/>
        </authorList>
    </citation>
    <scope>NUCLEOTIDE SEQUENCE</scope>
    <source>
        <tissue evidence="9">Leaf</tissue>
    </source>
</reference>
<evidence type="ECO:0000256" key="6">
    <source>
        <dbReference type="ARBA" id="ARBA00023157"/>
    </source>
</evidence>
<keyword evidence="4 7" id="KW-0964">Secreted</keyword>
<feature type="transmembrane region" description="Helical" evidence="8">
    <location>
        <begin position="6"/>
        <end position="29"/>
    </location>
</feature>
<dbReference type="GO" id="GO:0005576">
    <property type="term" value="C:extracellular region"/>
    <property type="evidence" value="ECO:0007669"/>
    <property type="project" value="UniProtKB-SubCell"/>
</dbReference>